<dbReference type="STRING" id="1387277.SAMN06295998_11296"/>
<dbReference type="SUPFAM" id="SSF53850">
    <property type="entry name" value="Periplasmic binding protein-like II"/>
    <property type="match status" value="1"/>
</dbReference>
<evidence type="ECO:0000256" key="2">
    <source>
        <dbReference type="ARBA" id="ARBA00023015"/>
    </source>
</evidence>
<evidence type="ECO:0000256" key="3">
    <source>
        <dbReference type="ARBA" id="ARBA00023125"/>
    </source>
</evidence>
<dbReference type="PANTHER" id="PTHR30346">
    <property type="entry name" value="TRANSCRIPTIONAL DUAL REGULATOR HCAR-RELATED"/>
    <property type="match status" value="1"/>
</dbReference>
<dbReference type="EMBL" id="FWYD01000012">
    <property type="protein sequence ID" value="SMC94922.1"/>
    <property type="molecule type" value="Genomic_DNA"/>
</dbReference>
<organism evidence="6 7">
    <name type="scientific">Primorskyibacter flagellatus</name>
    <dbReference type="NCBI Taxonomy" id="1387277"/>
    <lineage>
        <taxon>Bacteria</taxon>
        <taxon>Pseudomonadati</taxon>
        <taxon>Pseudomonadota</taxon>
        <taxon>Alphaproteobacteria</taxon>
        <taxon>Rhodobacterales</taxon>
        <taxon>Roseobacteraceae</taxon>
        <taxon>Primorskyibacter</taxon>
    </lineage>
</organism>
<feature type="domain" description="HTH lysR-type" evidence="5">
    <location>
        <begin position="3"/>
        <end position="60"/>
    </location>
</feature>
<dbReference type="GO" id="GO:0003677">
    <property type="term" value="F:DNA binding"/>
    <property type="evidence" value="ECO:0007669"/>
    <property type="project" value="UniProtKB-KW"/>
</dbReference>
<dbReference type="Proteomes" id="UP000192330">
    <property type="component" value="Unassembled WGS sequence"/>
</dbReference>
<dbReference type="Pfam" id="PF03466">
    <property type="entry name" value="LysR_substrate"/>
    <property type="match status" value="1"/>
</dbReference>
<keyword evidence="4" id="KW-0804">Transcription</keyword>
<proteinExistence type="inferred from homology"/>
<evidence type="ECO:0000313" key="6">
    <source>
        <dbReference type="EMBL" id="SMC94922.1"/>
    </source>
</evidence>
<dbReference type="Pfam" id="PF00126">
    <property type="entry name" value="HTH_1"/>
    <property type="match status" value="1"/>
</dbReference>
<sequence>MNLTLRQLKVFKTIAKVGSYRKSAKVLNTSQPALTKTIQSLEYSLGVEVFRRNTRSVTLTSAGLELLGRIEGIFEQLDQTVDSVRDVSSGRGGSINLTYVDFAILGTLPDTLARYRRYNPRIKINVQFASTADQIALVKSGKADLGFVMDIDLKLPSSFCRKHVVQEGLVAVVPPKHRLAERETIELAELELESFIMGDTWSRYNELIRDLCIERNFMPQVTHKAFLRDEMLAFVMAGLGVLVYPKCICNAGLLGLKVVPITDVPPVVRTTAIWRADAKNPVLPSFLREVKPM</sequence>
<dbReference type="InterPro" id="IPR000847">
    <property type="entry name" value="LysR_HTH_N"/>
</dbReference>
<evidence type="ECO:0000256" key="1">
    <source>
        <dbReference type="ARBA" id="ARBA00009437"/>
    </source>
</evidence>
<keyword evidence="2" id="KW-0805">Transcription regulation</keyword>
<evidence type="ECO:0000259" key="5">
    <source>
        <dbReference type="PROSITE" id="PS50931"/>
    </source>
</evidence>
<dbReference type="PRINTS" id="PR00039">
    <property type="entry name" value="HTHLYSR"/>
</dbReference>
<dbReference type="PROSITE" id="PS50931">
    <property type="entry name" value="HTH_LYSR"/>
    <property type="match status" value="1"/>
</dbReference>
<dbReference type="PANTHER" id="PTHR30346:SF28">
    <property type="entry name" value="HTH-TYPE TRANSCRIPTIONAL REGULATOR CYNR"/>
    <property type="match status" value="1"/>
</dbReference>
<accession>A0A1W2DCS0</accession>
<dbReference type="InterPro" id="IPR036390">
    <property type="entry name" value="WH_DNA-bd_sf"/>
</dbReference>
<dbReference type="InterPro" id="IPR036388">
    <property type="entry name" value="WH-like_DNA-bd_sf"/>
</dbReference>
<evidence type="ECO:0000313" key="7">
    <source>
        <dbReference type="Proteomes" id="UP000192330"/>
    </source>
</evidence>
<dbReference type="InterPro" id="IPR005119">
    <property type="entry name" value="LysR_subst-bd"/>
</dbReference>
<reference evidence="6 7" key="1">
    <citation type="submission" date="2017-04" db="EMBL/GenBank/DDBJ databases">
        <authorList>
            <person name="Afonso C.L."/>
            <person name="Miller P.J."/>
            <person name="Scott M.A."/>
            <person name="Spackman E."/>
            <person name="Goraichik I."/>
            <person name="Dimitrov K.M."/>
            <person name="Suarez D.L."/>
            <person name="Swayne D.E."/>
        </authorList>
    </citation>
    <scope>NUCLEOTIDE SEQUENCE [LARGE SCALE GENOMIC DNA]</scope>
    <source>
        <strain evidence="6 7">CGMCC 1.12644</strain>
    </source>
</reference>
<name>A0A1W2DCS0_9RHOB</name>
<dbReference type="SUPFAM" id="SSF46785">
    <property type="entry name" value="Winged helix' DNA-binding domain"/>
    <property type="match status" value="1"/>
</dbReference>
<dbReference type="FunFam" id="1.10.10.10:FF:000001">
    <property type="entry name" value="LysR family transcriptional regulator"/>
    <property type="match status" value="1"/>
</dbReference>
<dbReference type="GO" id="GO:0003700">
    <property type="term" value="F:DNA-binding transcription factor activity"/>
    <property type="evidence" value="ECO:0007669"/>
    <property type="project" value="InterPro"/>
</dbReference>
<dbReference type="Gene3D" id="1.10.10.10">
    <property type="entry name" value="Winged helix-like DNA-binding domain superfamily/Winged helix DNA-binding domain"/>
    <property type="match status" value="1"/>
</dbReference>
<gene>
    <name evidence="6" type="ORF">SAMN06295998_11296</name>
</gene>
<keyword evidence="3" id="KW-0238">DNA-binding</keyword>
<dbReference type="CDD" id="cd08414">
    <property type="entry name" value="PBP2_LTTR_aromatics_like"/>
    <property type="match status" value="1"/>
</dbReference>
<dbReference type="AlphaFoldDB" id="A0A1W2DCS0"/>
<keyword evidence="7" id="KW-1185">Reference proteome</keyword>
<comment type="similarity">
    <text evidence="1">Belongs to the LysR transcriptional regulatory family.</text>
</comment>
<protein>
    <submittedName>
        <fullName evidence="6">Transcriptional regulator, LysR family</fullName>
    </submittedName>
</protein>
<dbReference type="GO" id="GO:0032993">
    <property type="term" value="C:protein-DNA complex"/>
    <property type="evidence" value="ECO:0007669"/>
    <property type="project" value="TreeGrafter"/>
</dbReference>
<dbReference type="Gene3D" id="3.40.190.10">
    <property type="entry name" value="Periplasmic binding protein-like II"/>
    <property type="match status" value="2"/>
</dbReference>
<evidence type="ECO:0000256" key="4">
    <source>
        <dbReference type="ARBA" id="ARBA00023163"/>
    </source>
</evidence>